<evidence type="ECO:0000256" key="1">
    <source>
        <dbReference type="SAM" id="MobiDB-lite"/>
    </source>
</evidence>
<keyword evidence="3" id="KW-1185">Reference proteome</keyword>
<sequence>MRQLAGSPPRYLSGQGLRAHLRPHGQATPKTLPVPPRPARVGCPTRRPTPLGPTQTLSSLRPRGALGPGNTVLFPKNRFGLKLCRARTKRHPSGTKLDTWSEMCACALCLGSRLGPQERNASWPAPSAVG</sequence>
<dbReference type="InParanoid" id="A0A7J8E2I9"/>
<reference evidence="2 3" key="1">
    <citation type="journal article" date="2020" name="Nature">
        <title>Six reference-quality genomes reveal evolution of bat adaptations.</title>
        <authorList>
            <person name="Jebb D."/>
            <person name="Huang Z."/>
            <person name="Pippel M."/>
            <person name="Hughes G.M."/>
            <person name="Lavrichenko K."/>
            <person name="Devanna P."/>
            <person name="Winkler S."/>
            <person name="Jermiin L.S."/>
            <person name="Skirmuntt E.C."/>
            <person name="Katzourakis A."/>
            <person name="Burkitt-Gray L."/>
            <person name="Ray D.A."/>
            <person name="Sullivan K.A.M."/>
            <person name="Roscito J.G."/>
            <person name="Kirilenko B.M."/>
            <person name="Davalos L.M."/>
            <person name="Corthals A.P."/>
            <person name="Power M.L."/>
            <person name="Jones G."/>
            <person name="Ransome R.D."/>
            <person name="Dechmann D.K.N."/>
            <person name="Locatelli A.G."/>
            <person name="Puechmaille S.J."/>
            <person name="Fedrigo O."/>
            <person name="Jarvis E.D."/>
            <person name="Hiller M."/>
            <person name="Vernes S.C."/>
            <person name="Myers E.W."/>
            <person name="Teeling E.C."/>
        </authorList>
    </citation>
    <scope>NUCLEOTIDE SEQUENCE [LARGE SCALE GENOMIC DNA]</scope>
    <source>
        <strain evidence="2">MMolMol1</strain>
        <tissue evidence="2">Muscle</tissue>
    </source>
</reference>
<feature type="region of interest" description="Disordered" evidence="1">
    <location>
        <begin position="21"/>
        <end position="71"/>
    </location>
</feature>
<protein>
    <submittedName>
        <fullName evidence="2">Uncharacterized protein</fullName>
    </submittedName>
</protein>
<name>A0A7J8E2I9_MOLMO</name>
<comment type="caution">
    <text evidence="2">The sequence shown here is derived from an EMBL/GenBank/DDBJ whole genome shotgun (WGS) entry which is preliminary data.</text>
</comment>
<gene>
    <name evidence="2" type="ORF">HJG59_009047</name>
</gene>
<accession>A0A7J8E2I9</accession>
<proteinExistence type="predicted"/>
<dbReference type="AlphaFoldDB" id="A0A7J8E2I9"/>
<dbReference type="Proteomes" id="UP000550707">
    <property type="component" value="Unassembled WGS sequence"/>
</dbReference>
<evidence type="ECO:0000313" key="3">
    <source>
        <dbReference type="Proteomes" id="UP000550707"/>
    </source>
</evidence>
<evidence type="ECO:0000313" key="2">
    <source>
        <dbReference type="EMBL" id="KAF6429727.1"/>
    </source>
</evidence>
<dbReference type="EMBL" id="JACASF010000015">
    <property type="protein sequence ID" value="KAF6429727.1"/>
    <property type="molecule type" value="Genomic_DNA"/>
</dbReference>
<organism evidence="2 3">
    <name type="scientific">Molossus molossus</name>
    <name type="common">Pallas' mastiff bat</name>
    <name type="synonym">Vespertilio molossus</name>
    <dbReference type="NCBI Taxonomy" id="27622"/>
    <lineage>
        <taxon>Eukaryota</taxon>
        <taxon>Metazoa</taxon>
        <taxon>Chordata</taxon>
        <taxon>Craniata</taxon>
        <taxon>Vertebrata</taxon>
        <taxon>Euteleostomi</taxon>
        <taxon>Mammalia</taxon>
        <taxon>Eutheria</taxon>
        <taxon>Laurasiatheria</taxon>
        <taxon>Chiroptera</taxon>
        <taxon>Yangochiroptera</taxon>
        <taxon>Molossidae</taxon>
        <taxon>Molossus</taxon>
    </lineage>
</organism>